<organism evidence="7 8">
    <name type="scientific">Aspergillus indologenus CBS 114.80</name>
    <dbReference type="NCBI Taxonomy" id="1450541"/>
    <lineage>
        <taxon>Eukaryota</taxon>
        <taxon>Fungi</taxon>
        <taxon>Dikarya</taxon>
        <taxon>Ascomycota</taxon>
        <taxon>Pezizomycotina</taxon>
        <taxon>Eurotiomycetes</taxon>
        <taxon>Eurotiomycetidae</taxon>
        <taxon>Eurotiales</taxon>
        <taxon>Aspergillaceae</taxon>
        <taxon>Aspergillus</taxon>
        <taxon>Aspergillus subgen. Circumdati</taxon>
    </lineage>
</organism>
<gene>
    <name evidence="7" type="ORF">BP00DRAFT_499683</name>
</gene>
<sequence length="751" mass="80866">MNNNPQGFSFPPPPPPPPSSQQQHQQPHQHQHQPHQPPHQQHPHPQQQYHHGHNAAPYAAQYNAGYHGQQRGGRAPGAHHRGRGRGGYGSHHRGGGGGGGRGGSHYMAPDMNANRGYSSAAVAASGPGPVGGYTPMNYAGYTPQPLSATPRAIPTPQFAPTRSPNFQHRTSAAPSYNPPQPYVPAPVAHVPTPYQAQQNYPVAAAQPAPTYSPAVPSHNHVTPTVQPPLMGPPMRWGFDNSGSTGGFAGGQRGHQRGGRAFNHHNVQPDKQTNHGNKRDHNSAFGRPPQASAPRVAAPPPVPSFGNPLLPSKPPPPADAARKPKKKKRKHNQLGLTPKTEEHESSEEEDDVDEEARLAAEGATGAASASAPLQFTYRGRTSTLQSPEDIKAWIEERKKRFPTQARVEEKKKAMEEAKKAREEALRQKKLQRQEQKPPQKDSKNQKGREQQSQKDGQKDSNDPVDIAAKAKLKADKLRRKLMREEKRVAKAEADAEMARMKVEELQKSSASTSTDQAQPVAHREPAPDSLIKPAEPTTLPAGGPAVEELVPANDANAQVAGIQVDDGASVSSLDDSDSSDWTSSSGSESSSEDSDDSDDDAAPEEATTKRAGPERVPPPAREPKKKVCRHFARNGRCLHGNRCKFSHEMPERGAKTKAAEQKGRKGLLQALLDRQKTEDDRKVMEAIVWLGENGMLDAPKEPEDSNGATSLAEEVKAAPGNEERQEDEEVAVMSASTAPGQGADAAAAPTMA</sequence>
<feature type="domain" description="C3H1-type" evidence="6">
    <location>
        <begin position="621"/>
        <end position="649"/>
    </location>
</feature>
<keyword evidence="8" id="KW-1185">Reference proteome</keyword>
<evidence type="ECO:0000313" key="8">
    <source>
        <dbReference type="Proteomes" id="UP000248817"/>
    </source>
</evidence>
<dbReference type="Proteomes" id="UP000248817">
    <property type="component" value="Unassembled WGS sequence"/>
</dbReference>
<feature type="region of interest" description="Disordered" evidence="5">
    <location>
        <begin position="238"/>
        <end position="628"/>
    </location>
</feature>
<feature type="region of interest" description="Disordered" evidence="5">
    <location>
        <begin position="66"/>
        <end position="107"/>
    </location>
</feature>
<dbReference type="PANTHER" id="PTHR13309">
    <property type="entry name" value="NUCLEAR FRAGILE X MENTAL RETARDATION PROTEIN INTERACTING PROTEIN 1"/>
    <property type="match status" value="1"/>
</dbReference>
<evidence type="ECO:0000256" key="5">
    <source>
        <dbReference type="SAM" id="MobiDB-lite"/>
    </source>
</evidence>
<accession>A0A2V5I9K2</accession>
<feature type="compositionally biased region" description="Basic and acidic residues" evidence="5">
    <location>
        <begin position="387"/>
        <end position="397"/>
    </location>
</feature>
<feature type="compositionally biased region" description="Basic and acidic residues" evidence="5">
    <location>
        <begin position="405"/>
        <end position="460"/>
    </location>
</feature>
<evidence type="ECO:0000256" key="4">
    <source>
        <dbReference type="PROSITE-ProRule" id="PRU00723"/>
    </source>
</evidence>
<evidence type="ECO:0000256" key="3">
    <source>
        <dbReference type="ARBA" id="ARBA00022833"/>
    </source>
</evidence>
<dbReference type="PROSITE" id="PS50103">
    <property type="entry name" value="ZF_C3H1"/>
    <property type="match status" value="1"/>
</dbReference>
<dbReference type="SMART" id="SM00356">
    <property type="entry name" value="ZnF_C3H1"/>
    <property type="match status" value="1"/>
</dbReference>
<feature type="compositionally biased region" description="Low complexity" evidence="5">
    <location>
        <begin position="286"/>
        <end position="295"/>
    </location>
</feature>
<dbReference type="GO" id="GO:0000492">
    <property type="term" value="P:box C/D snoRNP assembly"/>
    <property type="evidence" value="ECO:0007669"/>
    <property type="project" value="TreeGrafter"/>
</dbReference>
<dbReference type="InterPro" id="IPR019496">
    <property type="entry name" value="NUFIP1_cons_dom"/>
</dbReference>
<dbReference type="Pfam" id="PF10453">
    <property type="entry name" value="NUFIP1"/>
    <property type="match status" value="1"/>
</dbReference>
<dbReference type="PANTHER" id="PTHR13309:SF0">
    <property type="entry name" value="FMR1-INTERACTING PROTEIN NUFIP1"/>
    <property type="match status" value="1"/>
</dbReference>
<feature type="region of interest" description="Disordered" evidence="5">
    <location>
        <begin position="694"/>
        <end position="751"/>
    </location>
</feature>
<feature type="compositionally biased region" description="Low complexity" evidence="5">
    <location>
        <begin position="564"/>
        <end position="588"/>
    </location>
</feature>
<feature type="compositionally biased region" description="Basic and acidic residues" evidence="5">
    <location>
        <begin position="481"/>
        <end position="505"/>
    </location>
</feature>
<feature type="compositionally biased region" description="Acidic residues" evidence="5">
    <location>
        <begin position="343"/>
        <end position="353"/>
    </location>
</feature>
<evidence type="ECO:0000259" key="6">
    <source>
        <dbReference type="PROSITE" id="PS50103"/>
    </source>
</evidence>
<dbReference type="Pfam" id="PF00642">
    <property type="entry name" value="zf-CCCH"/>
    <property type="match status" value="1"/>
</dbReference>
<feature type="compositionally biased region" description="Acidic residues" evidence="5">
    <location>
        <begin position="589"/>
        <end position="602"/>
    </location>
</feature>
<dbReference type="Gene3D" id="4.10.1000.10">
    <property type="entry name" value="Zinc finger, CCCH-type"/>
    <property type="match status" value="1"/>
</dbReference>
<feature type="compositionally biased region" description="Basic residues" evidence="5">
    <location>
        <begin position="77"/>
        <end position="94"/>
    </location>
</feature>
<dbReference type="AlphaFoldDB" id="A0A2V5I9K2"/>
<dbReference type="GO" id="GO:0008270">
    <property type="term" value="F:zinc ion binding"/>
    <property type="evidence" value="ECO:0007669"/>
    <property type="project" value="UniProtKB-KW"/>
</dbReference>
<keyword evidence="2 4" id="KW-0863">Zinc-finger</keyword>
<evidence type="ECO:0000256" key="2">
    <source>
        <dbReference type="ARBA" id="ARBA00022771"/>
    </source>
</evidence>
<dbReference type="SUPFAM" id="SSF90229">
    <property type="entry name" value="CCCH zinc finger"/>
    <property type="match status" value="1"/>
</dbReference>
<feature type="compositionally biased region" description="Polar residues" evidence="5">
    <location>
        <begin position="264"/>
        <end position="274"/>
    </location>
</feature>
<keyword evidence="3 4" id="KW-0862">Zinc</keyword>
<evidence type="ECO:0000256" key="1">
    <source>
        <dbReference type="ARBA" id="ARBA00022723"/>
    </source>
</evidence>
<name>A0A2V5I9K2_9EURO</name>
<proteinExistence type="predicted"/>
<feature type="compositionally biased region" description="Gly residues" evidence="5">
    <location>
        <begin position="243"/>
        <end position="252"/>
    </location>
</feature>
<feature type="compositionally biased region" description="Low complexity" evidence="5">
    <location>
        <begin position="358"/>
        <end position="370"/>
    </location>
</feature>
<feature type="region of interest" description="Disordered" evidence="5">
    <location>
        <begin position="1"/>
        <end position="54"/>
    </location>
</feature>
<feature type="compositionally biased region" description="Low complexity" evidence="5">
    <location>
        <begin position="734"/>
        <end position="751"/>
    </location>
</feature>
<dbReference type="GO" id="GO:0003723">
    <property type="term" value="F:RNA binding"/>
    <property type="evidence" value="ECO:0007669"/>
    <property type="project" value="InterPro"/>
</dbReference>
<protein>
    <recommendedName>
        <fullName evidence="6">C3H1-type domain-containing protein</fullName>
    </recommendedName>
</protein>
<dbReference type="InterPro" id="IPR000571">
    <property type="entry name" value="Znf_CCCH"/>
</dbReference>
<feature type="compositionally biased region" description="Polar residues" evidence="5">
    <location>
        <begin position="506"/>
        <end position="516"/>
    </location>
</feature>
<feature type="compositionally biased region" description="Pro residues" evidence="5">
    <location>
        <begin position="10"/>
        <end position="19"/>
    </location>
</feature>
<dbReference type="GO" id="GO:0005634">
    <property type="term" value="C:nucleus"/>
    <property type="evidence" value="ECO:0007669"/>
    <property type="project" value="TreeGrafter"/>
</dbReference>
<dbReference type="InterPro" id="IPR036855">
    <property type="entry name" value="Znf_CCCH_sf"/>
</dbReference>
<feature type="compositionally biased region" description="Basic residues" evidence="5">
    <location>
        <begin position="322"/>
        <end position="331"/>
    </location>
</feature>
<feature type="zinc finger region" description="C3H1-type" evidence="4">
    <location>
        <begin position="621"/>
        <end position="649"/>
    </location>
</feature>
<keyword evidence="1 4" id="KW-0479">Metal-binding</keyword>
<reference evidence="7 8" key="1">
    <citation type="submission" date="2018-02" db="EMBL/GenBank/DDBJ databases">
        <title>The genomes of Aspergillus section Nigri reveals drivers in fungal speciation.</title>
        <authorList>
            <consortium name="DOE Joint Genome Institute"/>
            <person name="Vesth T.C."/>
            <person name="Nybo J."/>
            <person name="Theobald S."/>
            <person name="Brandl J."/>
            <person name="Frisvad J.C."/>
            <person name="Nielsen K.F."/>
            <person name="Lyhne E.K."/>
            <person name="Kogle M.E."/>
            <person name="Kuo A."/>
            <person name="Riley R."/>
            <person name="Clum A."/>
            <person name="Nolan M."/>
            <person name="Lipzen A."/>
            <person name="Salamov A."/>
            <person name="Henrissat B."/>
            <person name="Wiebenga A."/>
            <person name="De vries R.P."/>
            <person name="Grigoriev I.V."/>
            <person name="Mortensen U.H."/>
            <person name="Andersen M.R."/>
            <person name="Baker S.E."/>
        </authorList>
    </citation>
    <scope>NUCLEOTIDE SEQUENCE [LARGE SCALE GENOMIC DNA]</scope>
    <source>
        <strain evidence="7 8">CBS 114.80</strain>
    </source>
</reference>
<dbReference type="EMBL" id="KZ825672">
    <property type="protein sequence ID" value="PYI25180.1"/>
    <property type="molecule type" value="Genomic_DNA"/>
</dbReference>
<evidence type="ECO:0000313" key="7">
    <source>
        <dbReference type="EMBL" id="PYI25180.1"/>
    </source>
</evidence>
<dbReference type="InterPro" id="IPR039136">
    <property type="entry name" value="NUFIP1-like"/>
</dbReference>